<feature type="transmembrane region" description="Helical" evidence="10">
    <location>
        <begin position="137"/>
        <end position="159"/>
    </location>
</feature>
<keyword evidence="3 10" id="KW-0716">Sensory transduction</keyword>
<evidence type="ECO:0000256" key="3">
    <source>
        <dbReference type="ARBA" id="ARBA00022606"/>
    </source>
</evidence>
<keyword evidence="4 10" id="KW-0812">Transmembrane</keyword>
<dbReference type="EMBL" id="JARGEI010000008">
    <property type="protein sequence ID" value="KAJ8727304.1"/>
    <property type="molecule type" value="Genomic_DNA"/>
</dbReference>
<gene>
    <name evidence="11" type="ORF">PYW07_001423</name>
</gene>
<sequence length="402" mass="47043">MDPSMKIMKPNEMTKMMDTINTIGFLCGLKDIWITEVKFSKRFINIYNKVDYIIDILNVLFTLSVLGSLFTQKDLTEKQANDRLIYSIVFPGQMILYFLTLFHKQETRNVLYHLVVVLKERQNDAALEREMIKKIKLLFMSFFWLITFINVAYGFHALYQVVIAGETFITVTSVWPDVRDTSTAAGVMRVFFYLWWFPLSIRVMYAYVVMITTMVAICYQFKNLQIYFYQLDDIFEDRTLCQEEKEVKYEQAFKLGIQMHSLTLWCKKQHQHISKEIFAVEIVLFFSMLLTQLKTLMGGEHNLTQLLTLFMMTMGSCMALGFFMWNGGDVTVEAAKLAEAMYSSGWENCYGQSSVRIRKLVVNAMRQAQEPVVYKTFGVVEFSYETYVTLVRMPYTAVSVFY</sequence>
<keyword evidence="12" id="KW-1185">Reference proteome</keyword>
<protein>
    <recommendedName>
        <fullName evidence="10">Odorant receptor</fullName>
    </recommendedName>
</protein>
<dbReference type="PANTHER" id="PTHR21137">
    <property type="entry name" value="ODORANT RECEPTOR"/>
    <property type="match status" value="1"/>
</dbReference>
<dbReference type="InterPro" id="IPR004117">
    <property type="entry name" value="7tm6_olfct_rcpt"/>
</dbReference>
<evidence type="ECO:0000256" key="7">
    <source>
        <dbReference type="ARBA" id="ARBA00023136"/>
    </source>
</evidence>
<comment type="caution">
    <text evidence="10">Lacks conserved residue(s) required for the propagation of feature annotation.</text>
</comment>
<keyword evidence="9 10" id="KW-0807">Transducer</keyword>
<dbReference type="Pfam" id="PF02949">
    <property type="entry name" value="7tm_6"/>
    <property type="match status" value="1"/>
</dbReference>
<keyword evidence="7 10" id="KW-0472">Membrane</keyword>
<feature type="transmembrane region" description="Helical" evidence="10">
    <location>
        <begin position="84"/>
        <end position="102"/>
    </location>
</feature>
<comment type="subcellular location">
    <subcellularLocation>
        <location evidence="1 10">Cell membrane</location>
        <topology evidence="1 10">Multi-pass membrane protein</topology>
    </subcellularLocation>
</comment>
<accession>A0AAD7YUC9</accession>
<dbReference type="Proteomes" id="UP001231518">
    <property type="component" value="Chromosome 11"/>
</dbReference>
<evidence type="ECO:0000256" key="4">
    <source>
        <dbReference type="ARBA" id="ARBA00022692"/>
    </source>
</evidence>
<keyword evidence="5 10" id="KW-0552">Olfaction</keyword>
<keyword evidence="2" id="KW-1003">Cell membrane</keyword>
<comment type="caution">
    <text evidence="11">The sequence shown here is derived from an EMBL/GenBank/DDBJ whole genome shotgun (WGS) entry which is preliminary data.</text>
</comment>
<feature type="transmembrane region" description="Helical" evidence="10">
    <location>
        <begin position="303"/>
        <end position="325"/>
    </location>
</feature>
<evidence type="ECO:0000256" key="9">
    <source>
        <dbReference type="ARBA" id="ARBA00023224"/>
    </source>
</evidence>
<organism evidence="11 12">
    <name type="scientific">Mythimna separata</name>
    <name type="common">Oriental armyworm</name>
    <name type="synonym">Pseudaletia separata</name>
    <dbReference type="NCBI Taxonomy" id="271217"/>
    <lineage>
        <taxon>Eukaryota</taxon>
        <taxon>Metazoa</taxon>
        <taxon>Ecdysozoa</taxon>
        <taxon>Arthropoda</taxon>
        <taxon>Hexapoda</taxon>
        <taxon>Insecta</taxon>
        <taxon>Pterygota</taxon>
        <taxon>Neoptera</taxon>
        <taxon>Endopterygota</taxon>
        <taxon>Lepidoptera</taxon>
        <taxon>Glossata</taxon>
        <taxon>Ditrysia</taxon>
        <taxon>Noctuoidea</taxon>
        <taxon>Noctuidae</taxon>
        <taxon>Noctuinae</taxon>
        <taxon>Hadenini</taxon>
        <taxon>Mythimna</taxon>
    </lineage>
</organism>
<dbReference type="GO" id="GO:0007165">
    <property type="term" value="P:signal transduction"/>
    <property type="evidence" value="ECO:0007669"/>
    <property type="project" value="UniProtKB-KW"/>
</dbReference>
<evidence type="ECO:0000256" key="2">
    <source>
        <dbReference type="ARBA" id="ARBA00022475"/>
    </source>
</evidence>
<feature type="transmembrane region" description="Helical" evidence="10">
    <location>
        <begin position="52"/>
        <end position="72"/>
    </location>
</feature>
<evidence type="ECO:0000256" key="6">
    <source>
        <dbReference type="ARBA" id="ARBA00022989"/>
    </source>
</evidence>
<keyword evidence="6 10" id="KW-1133">Transmembrane helix</keyword>
<evidence type="ECO:0000256" key="8">
    <source>
        <dbReference type="ARBA" id="ARBA00023170"/>
    </source>
</evidence>
<name>A0AAD7YUC9_MYTSE</name>
<reference evidence="11" key="1">
    <citation type="submission" date="2023-03" db="EMBL/GenBank/DDBJ databases">
        <title>Chromosome-level genomes of two armyworms, Mythimna separata and Mythimna loreyi, provide insights into the biosynthesis and reception of sex pheromones.</title>
        <authorList>
            <person name="Zhao H."/>
        </authorList>
    </citation>
    <scope>NUCLEOTIDE SEQUENCE</scope>
    <source>
        <strain evidence="11">BeijingLab</strain>
        <tissue evidence="11">Pupa</tissue>
    </source>
</reference>
<proteinExistence type="inferred from homology"/>
<dbReference type="AlphaFoldDB" id="A0AAD7YUC9"/>
<keyword evidence="8 10" id="KW-0675">Receptor</keyword>
<evidence type="ECO:0000256" key="1">
    <source>
        <dbReference type="ARBA" id="ARBA00004651"/>
    </source>
</evidence>
<feature type="transmembrane region" description="Helical" evidence="10">
    <location>
        <begin position="195"/>
        <end position="219"/>
    </location>
</feature>
<dbReference type="GO" id="GO:0005549">
    <property type="term" value="F:odorant binding"/>
    <property type="evidence" value="ECO:0007669"/>
    <property type="project" value="InterPro"/>
</dbReference>
<comment type="similarity">
    <text evidence="10">Belongs to the insect chemoreceptor superfamily. Heteromeric odorant receptor channel (TC 1.A.69) family.</text>
</comment>
<feature type="transmembrane region" description="Helical" evidence="10">
    <location>
        <begin position="277"/>
        <end position="297"/>
    </location>
</feature>
<dbReference type="PANTHER" id="PTHR21137:SF35">
    <property type="entry name" value="ODORANT RECEPTOR 19A-RELATED"/>
    <property type="match status" value="1"/>
</dbReference>
<dbReference type="GO" id="GO:0004984">
    <property type="term" value="F:olfactory receptor activity"/>
    <property type="evidence" value="ECO:0007669"/>
    <property type="project" value="InterPro"/>
</dbReference>
<evidence type="ECO:0000256" key="10">
    <source>
        <dbReference type="RuleBase" id="RU351113"/>
    </source>
</evidence>
<evidence type="ECO:0000313" key="11">
    <source>
        <dbReference type="EMBL" id="KAJ8727304.1"/>
    </source>
</evidence>
<evidence type="ECO:0000313" key="12">
    <source>
        <dbReference type="Proteomes" id="UP001231518"/>
    </source>
</evidence>
<evidence type="ECO:0000256" key="5">
    <source>
        <dbReference type="ARBA" id="ARBA00022725"/>
    </source>
</evidence>
<dbReference type="GO" id="GO:0005886">
    <property type="term" value="C:plasma membrane"/>
    <property type="evidence" value="ECO:0007669"/>
    <property type="project" value="UniProtKB-SubCell"/>
</dbReference>